<keyword evidence="8 13" id="KW-0406">Ion transport</keyword>
<dbReference type="OrthoDB" id="5874059at2759"/>
<evidence type="ECO:0000256" key="14">
    <source>
        <dbReference type="SAM" id="MobiDB-lite"/>
    </source>
</evidence>
<evidence type="ECO:0000313" key="17">
    <source>
        <dbReference type="Proteomes" id="UP000298663"/>
    </source>
</evidence>
<evidence type="ECO:0000256" key="9">
    <source>
        <dbReference type="ARBA" id="ARBA00023136"/>
    </source>
</evidence>
<dbReference type="PROSITE" id="PS01206">
    <property type="entry name" value="ASC"/>
    <property type="match status" value="1"/>
</dbReference>
<evidence type="ECO:0000256" key="6">
    <source>
        <dbReference type="ARBA" id="ARBA00022989"/>
    </source>
</evidence>
<comment type="caution">
    <text evidence="16">The sequence shown here is derived from an EMBL/GenBank/DDBJ whole genome shotgun (WGS) entry which is preliminary data.</text>
</comment>
<dbReference type="STRING" id="34508.A0A4U8UQ16"/>
<reference evidence="16 17" key="1">
    <citation type="journal article" date="2015" name="Genome Biol.">
        <title>Comparative genomics of Steinernema reveals deeply conserved gene regulatory networks.</title>
        <authorList>
            <person name="Dillman A.R."/>
            <person name="Macchietto M."/>
            <person name="Porter C.F."/>
            <person name="Rogers A."/>
            <person name="Williams B."/>
            <person name="Antoshechkin I."/>
            <person name="Lee M.M."/>
            <person name="Goodwin Z."/>
            <person name="Lu X."/>
            <person name="Lewis E.E."/>
            <person name="Goodrich-Blair H."/>
            <person name="Stock S.P."/>
            <person name="Adams B.J."/>
            <person name="Sternberg P.W."/>
            <person name="Mortazavi A."/>
        </authorList>
    </citation>
    <scope>NUCLEOTIDE SEQUENCE [LARGE SCALE GENOMIC DNA]</scope>
    <source>
        <strain evidence="16 17">ALL</strain>
    </source>
</reference>
<feature type="compositionally biased region" description="Polar residues" evidence="14">
    <location>
        <begin position="1"/>
        <end position="11"/>
    </location>
</feature>
<dbReference type="PANTHER" id="PTHR11690">
    <property type="entry name" value="AMILORIDE-SENSITIVE SODIUM CHANNEL-RELATED"/>
    <property type="match status" value="1"/>
</dbReference>
<feature type="transmembrane region" description="Helical" evidence="15">
    <location>
        <begin position="146"/>
        <end position="168"/>
    </location>
</feature>
<dbReference type="InterPro" id="IPR001873">
    <property type="entry name" value="ENaC"/>
</dbReference>
<feature type="transmembrane region" description="Helical" evidence="15">
    <location>
        <begin position="735"/>
        <end position="756"/>
    </location>
</feature>
<evidence type="ECO:0000256" key="11">
    <source>
        <dbReference type="ARBA" id="ARBA00023201"/>
    </source>
</evidence>
<feature type="compositionally biased region" description="Polar residues" evidence="14">
    <location>
        <begin position="63"/>
        <end position="79"/>
    </location>
</feature>
<feature type="compositionally biased region" description="Acidic residues" evidence="14">
    <location>
        <begin position="882"/>
        <end position="900"/>
    </location>
</feature>
<organism evidence="16 17">
    <name type="scientific">Steinernema carpocapsae</name>
    <name type="common">Entomopathogenic nematode</name>
    <dbReference type="NCBI Taxonomy" id="34508"/>
    <lineage>
        <taxon>Eukaryota</taxon>
        <taxon>Metazoa</taxon>
        <taxon>Ecdysozoa</taxon>
        <taxon>Nematoda</taxon>
        <taxon>Chromadorea</taxon>
        <taxon>Rhabditida</taxon>
        <taxon>Tylenchina</taxon>
        <taxon>Panagrolaimomorpha</taxon>
        <taxon>Strongyloidoidea</taxon>
        <taxon>Steinernematidae</taxon>
        <taxon>Steinernema</taxon>
    </lineage>
</organism>
<feature type="compositionally biased region" description="Basic and acidic residues" evidence="14">
    <location>
        <begin position="910"/>
        <end position="936"/>
    </location>
</feature>
<keyword evidence="11 13" id="KW-0739">Sodium transport</keyword>
<evidence type="ECO:0000256" key="1">
    <source>
        <dbReference type="ARBA" id="ARBA00004141"/>
    </source>
</evidence>
<evidence type="ECO:0000313" key="16">
    <source>
        <dbReference type="EMBL" id="TMS35152.1"/>
    </source>
</evidence>
<dbReference type="Proteomes" id="UP000298663">
    <property type="component" value="Unassembled WGS sequence"/>
</dbReference>
<dbReference type="NCBIfam" id="TIGR00867">
    <property type="entry name" value="deg-1"/>
    <property type="match status" value="1"/>
</dbReference>
<evidence type="ECO:0000256" key="4">
    <source>
        <dbReference type="ARBA" id="ARBA00022461"/>
    </source>
</evidence>
<keyword evidence="7" id="KW-0915">Sodium</keyword>
<keyword evidence="17" id="KW-1185">Reference proteome</keyword>
<evidence type="ECO:0000256" key="7">
    <source>
        <dbReference type="ARBA" id="ARBA00023053"/>
    </source>
</evidence>
<keyword evidence="10" id="KW-0325">Glycoprotein</keyword>
<dbReference type="InterPro" id="IPR020903">
    <property type="entry name" value="ENaC_CS"/>
</dbReference>
<feature type="region of interest" description="Disordered" evidence="14">
    <location>
        <begin position="816"/>
        <end position="835"/>
    </location>
</feature>
<feature type="region of interest" description="Disordered" evidence="14">
    <location>
        <begin position="872"/>
        <end position="942"/>
    </location>
</feature>
<evidence type="ECO:0000256" key="8">
    <source>
        <dbReference type="ARBA" id="ARBA00023065"/>
    </source>
</evidence>
<evidence type="ECO:0000256" key="2">
    <source>
        <dbReference type="ARBA" id="ARBA00007193"/>
    </source>
</evidence>
<evidence type="ECO:0008006" key="18">
    <source>
        <dbReference type="Google" id="ProtNLM"/>
    </source>
</evidence>
<proteinExistence type="inferred from homology"/>
<dbReference type="EMBL" id="AZBU02000001">
    <property type="protein sequence ID" value="TMS35152.1"/>
    <property type="molecule type" value="Genomic_DNA"/>
</dbReference>
<keyword evidence="5 13" id="KW-0812">Transmembrane</keyword>
<feature type="region of interest" description="Disordered" evidence="14">
    <location>
        <begin position="784"/>
        <end position="806"/>
    </location>
</feature>
<gene>
    <name evidence="16" type="ORF">L596_002611</name>
</gene>
<evidence type="ECO:0000256" key="15">
    <source>
        <dbReference type="SAM" id="Phobius"/>
    </source>
</evidence>
<evidence type="ECO:0000256" key="12">
    <source>
        <dbReference type="ARBA" id="ARBA00023303"/>
    </source>
</evidence>
<dbReference type="PANTHER" id="PTHR11690:SF279">
    <property type="entry name" value="DEGENERIN-LIKE PROTEIN UNC-105"/>
    <property type="match status" value="1"/>
</dbReference>
<dbReference type="PRINTS" id="PR01078">
    <property type="entry name" value="AMINACHANNEL"/>
</dbReference>
<name>A0A4U8UQ16_STECR</name>
<accession>A0A4U8UQ16</accession>
<evidence type="ECO:0000256" key="10">
    <source>
        <dbReference type="ARBA" id="ARBA00023180"/>
    </source>
</evidence>
<comment type="subcellular location">
    <subcellularLocation>
        <location evidence="1">Membrane</location>
        <topology evidence="1">Multi-pass membrane protein</topology>
    </subcellularLocation>
</comment>
<reference evidence="16 17" key="2">
    <citation type="journal article" date="2019" name="G3 (Bethesda)">
        <title>Hybrid Assembly of the Genome of the Entomopathogenic Nematode Steinernema carpocapsae Identifies the X-Chromosome.</title>
        <authorList>
            <person name="Serra L."/>
            <person name="Macchietto M."/>
            <person name="Macias-Munoz A."/>
            <person name="McGill C.J."/>
            <person name="Rodriguez I.M."/>
            <person name="Rodriguez B."/>
            <person name="Murad R."/>
            <person name="Mortazavi A."/>
        </authorList>
    </citation>
    <scope>NUCLEOTIDE SEQUENCE [LARGE SCALE GENOMIC DNA]</scope>
    <source>
        <strain evidence="16 17">ALL</strain>
    </source>
</reference>
<dbReference type="AlphaFoldDB" id="A0A4U8UQ16"/>
<dbReference type="GO" id="GO:0015280">
    <property type="term" value="F:ligand-gated sodium channel activity"/>
    <property type="evidence" value="ECO:0007669"/>
    <property type="project" value="TreeGrafter"/>
</dbReference>
<dbReference type="GO" id="GO:0005886">
    <property type="term" value="C:plasma membrane"/>
    <property type="evidence" value="ECO:0007669"/>
    <property type="project" value="TreeGrafter"/>
</dbReference>
<keyword evidence="9 15" id="KW-0472">Membrane</keyword>
<dbReference type="Gene3D" id="2.60.470.10">
    <property type="entry name" value="Acid-sensing ion channels like domains"/>
    <property type="match status" value="1"/>
</dbReference>
<feature type="region of interest" description="Disordered" evidence="14">
    <location>
        <begin position="1"/>
        <end position="79"/>
    </location>
</feature>
<evidence type="ECO:0000256" key="5">
    <source>
        <dbReference type="ARBA" id="ARBA00022692"/>
    </source>
</evidence>
<protein>
    <recommendedName>
        <fullName evidence="18">Degenerin</fullName>
    </recommendedName>
</protein>
<keyword evidence="4 13" id="KW-0894">Sodium channel</keyword>
<keyword evidence="6 15" id="KW-1133">Transmembrane helix</keyword>
<feature type="compositionally biased region" description="Polar residues" evidence="14">
    <location>
        <begin position="38"/>
        <end position="48"/>
    </location>
</feature>
<dbReference type="Gene3D" id="1.10.287.770">
    <property type="entry name" value="YojJ-like"/>
    <property type="match status" value="1"/>
</dbReference>
<evidence type="ECO:0000256" key="13">
    <source>
        <dbReference type="RuleBase" id="RU000679"/>
    </source>
</evidence>
<dbReference type="InterPro" id="IPR004726">
    <property type="entry name" value="Deg-1"/>
</dbReference>
<keyword evidence="12 13" id="KW-0407">Ion channel</keyword>
<dbReference type="Pfam" id="PF00858">
    <property type="entry name" value="ASC"/>
    <property type="match status" value="1"/>
</dbReference>
<keyword evidence="3 13" id="KW-0813">Transport</keyword>
<evidence type="ECO:0000256" key="3">
    <source>
        <dbReference type="ARBA" id="ARBA00022448"/>
    </source>
</evidence>
<comment type="similarity">
    <text evidence="2 13">Belongs to the amiloride-sensitive sodium channel (TC 1.A.6) family.</text>
</comment>
<sequence length="942" mass="106180">MNIEAMTSTAIQPPPEKPPEREIEGSVLNGSEGGGQRSRVSSKMNSRQASDESRQRSKKQLRPATTESAYQGTTSPSSSFRLAPHAWDKFRRLSRADFSQLRRAGLSKMRVRGTLNYSQIWDRFTRQSTFHGVSHAAQAPTRRWKVMWYTALCICATALIIQLVMLVYKYLLFAKTVDLDLKFENAPFPSVTLCNLNPYKASAINQDPTTRETMEAFARIMNRGGGSSDGVAAAIALGGGSRRKRQLSNESKTRRYHQVYAQCFCGINRISGERKKGSCYAAYKGKVSLNFADAMQHFSPTRCLCQLDWVSKTLWPCFPYNSWKERMCAECSSELGHCPMRFFEGNQNAKGIHSQMDICLCHNEYNHCIANNQNGNIPEIDPHTNLDTLNMTAAFPVKGVQKTTTTTTTETPEMKQALGFEELTDDIAISNQAQQNLIFAVGSMKDSERIALSQTKSEFILKCSFNQRDCDIERDFKLHYDQSYGNCFTFNWNRTTAVTAHRAGANYGLRVLLYANVSEYLPTSESIGFRITVHDKWIVPFPDAFGYSAPTGFLSSYGVRMKQFHRMTPPHGHCLDGGENSPDFIYKGFNYSVEGCHRSCTQKEVIRVCGCADPMYPIPKRAKPCAVSDPIARDCIKNTSQHLGHLIAEGNVPNCVCHQPCRETGYEVTYSASRWPSGTAKVLECQMTDDLCLERYRKNAAMIQVFYEELNYETMTESPAYTMTSLFADFGGLTGLWVGASVVSLLEFVALGVYIAQAFVKKRKASSASSHQINPHIVLPPRYRRSQTSLSTNRSRGKQSKHSLLEDLEQRLSPLMDETSEEEDTPPRKNTFPYLPPGADLPCFCTYDETGRIKSMKALCPEHGYMVRRGTGYSYGSSFEQTVDEDDEEPEAEIPQEEDLLISHTPPSPSEREQREQERRSRSSKERREKDLKSQRSTDSNV</sequence>